<gene>
    <name evidence="1" type="ORF">FHP88_15615</name>
</gene>
<comment type="caution">
    <text evidence="1">The sequence shown here is derived from an EMBL/GenBank/DDBJ whole genome shotgun (WGS) entry which is preliminary data.</text>
</comment>
<reference evidence="1 2" key="1">
    <citation type="submission" date="2019-07" db="EMBL/GenBank/DDBJ databases">
        <title>The pathways for chlorine oxyanion respiration interact through the shared metabolite chlorate.</title>
        <authorList>
            <person name="Barnum T.P."/>
            <person name="Cheng Y."/>
            <person name="Hill K.A."/>
            <person name="Lucas L.N."/>
            <person name="Carlson H.K."/>
            <person name="Coates J.D."/>
        </authorList>
    </citation>
    <scope>NUCLEOTIDE SEQUENCE [LARGE SCALE GENOMIC DNA]</scope>
    <source>
        <strain evidence="1 2">BK-1</strain>
    </source>
</reference>
<sequence>MRHLLTKRKKRLLREQVLQRIREKRRIARLDVIYNPNKVSTEHRPLVNRKYSPHEPTRGRAVLKFPKKMNFRGDIDETIYFLDKLKKEILYGDSTEVLLDQKALDSITPETAIILVSELQRCIQYKSMKKRLRGTHPDSPAVARILTDIGFYSCLNIKSPPHAEEKSSRAFFRIMPGNRTDARIANRLVSHFEKVVSFEPIARKRLLAALIECMDNVHNHAYRKDGISPDLIGEWWMAGFVDESVGQVGFIFYDQGVGVPTTLKEKWAVKIKTLVGMNDAELLQHAVLEGITRRKSERHGNGFPSFKEFINEIPAGTGGFLRVISNKGDYSYCRNARSNPTTVEIPLNGTLLIWSIHPNKETVDKDGRIDLSSEGLQTRLAI</sequence>
<dbReference type="RefSeq" id="WP_144360017.1">
    <property type="nucleotide sequence ID" value="NZ_VMNH01000023.1"/>
</dbReference>
<accession>A0A557S0B9</accession>
<dbReference type="EMBL" id="VMNH01000023">
    <property type="protein sequence ID" value="TVO70880.1"/>
    <property type="molecule type" value="Genomic_DNA"/>
</dbReference>
<dbReference type="Proteomes" id="UP000316649">
    <property type="component" value="Unassembled WGS sequence"/>
</dbReference>
<evidence type="ECO:0000313" key="1">
    <source>
        <dbReference type="EMBL" id="TVO70880.1"/>
    </source>
</evidence>
<protein>
    <recommendedName>
        <fullName evidence="3">ATP-binding protein</fullName>
    </recommendedName>
</protein>
<dbReference type="OrthoDB" id="6858273at2"/>
<organism evidence="1 2">
    <name type="scientific">Sedimenticola selenatireducens</name>
    <dbReference type="NCBI Taxonomy" id="191960"/>
    <lineage>
        <taxon>Bacteria</taxon>
        <taxon>Pseudomonadati</taxon>
        <taxon>Pseudomonadota</taxon>
        <taxon>Gammaproteobacteria</taxon>
        <taxon>Chromatiales</taxon>
        <taxon>Sedimenticolaceae</taxon>
        <taxon>Sedimenticola</taxon>
    </lineage>
</organism>
<evidence type="ECO:0000313" key="2">
    <source>
        <dbReference type="Proteomes" id="UP000316649"/>
    </source>
</evidence>
<dbReference type="AlphaFoldDB" id="A0A557S0B9"/>
<evidence type="ECO:0008006" key="3">
    <source>
        <dbReference type="Google" id="ProtNLM"/>
    </source>
</evidence>
<name>A0A557S0B9_9GAMM</name>
<keyword evidence="2" id="KW-1185">Reference proteome</keyword>
<proteinExistence type="predicted"/>